<dbReference type="Pfam" id="PF02618">
    <property type="entry name" value="YceG"/>
    <property type="match status" value="1"/>
</dbReference>
<dbReference type="RefSeq" id="WP_136410502.1">
    <property type="nucleotide sequence ID" value="NZ_CP039393.1"/>
</dbReference>
<comment type="catalytic activity">
    <reaction evidence="7">
        <text>a peptidoglycan chain = a peptidoglycan chain with N-acetyl-1,6-anhydromuramyl-[peptide] at the reducing end + a peptidoglycan chain with N-acetylglucosamine at the non-reducing end.</text>
        <dbReference type="EC" id="4.2.2.29"/>
    </reaction>
</comment>
<dbReference type="EMBL" id="CP039393">
    <property type="protein sequence ID" value="QCD35858.1"/>
    <property type="molecule type" value="Genomic_DNA"/>
</dbReference>
<evidence type="ECO:0000256" key="3">
    <source>
        <dbReference type="ARBA" id="ARBA00022989"/>
    </source>
</evidence>
<keyword evidence="5 7" id="KW-0456">Lyase</keyword>
<evidence type="ECO:0000256" key="4">
    <source>
        <dbReference type="ARBA" id="ARBA00023136"/>
    </source>
</evidence>
<dbReference type="HAMAP" id="MF_02065">
    <property type="entry name" value="MltG"/>
    <property type="match status" value="1"/>
</dbReference>
<dbReference type="NCBIfam" id="TIGR00247">
    <property type="entry name" value="endolytic transglycosylase MltG"/>
    <property type="match status" value="1"/>
</dbReference>
<dbReference type="KEGG" id="mgod:E7746_08190"/>
<gene>
    <name evidence="7 8" type="primary">mltG</name>
    <name evidence="8" type="ORF">E7746_08190</name>
</gene>
<dbReference type="OrthoDB" id="9814591at2"/>
<evidence type="ECO:0000256" key="1">
    <source>
        <dbReference type="ARBA" id="ARBA00022475"/>
    </source>
</evidence>
<keyword evidence="6 7" id="KW-0961">Cell wall biogenesis/degradation</keyword>
<sequence>MSKKSIIWLSIVAAVAAIAIVGVTVFVGYTRGYDGESEQWVYVGSNASPDDVSRELKQRLGDTGAKADKIMRLSGKEAVNGAYLIEPGMSAIDIARKISRGAQTPIKLTFNNIRTLDQLASRVGERLELDSLQFMKACDEVLPGAGFTKPTYIAAFLPDTYEFYWTASPESVVKRLLDYRNRFWNDERRAKAKSLGLTPVQAATVASIAEEETNNAEERGVVARLYMNRLNRGMLLQADPTVKYAVGDFGLRRITGAHLAVASPYNTYKNPGLPPGPIRMPSARTLDALLKSKPHNYIYMCAKEDFSGLHNFASDFATHQKNAARYRKELDRRKIR</sequence>
<dbReference type="Proteomes" id="UP000297031">
    <property type="component" value="Chromosome"/>
</dbReference>
<dbReference type="PANTHER" id="PTHR30518">
    <property type="entry name" value="ENDOLYTIC MUREIN TRANSGLYCOSYLASE"/>
    <property type="match status" value="1"/>
</dbReference>
<dbReference type="Gene3D" id="3.30.160.60">
    <property type="entry name" value="Classic Zinc Finger"/>
    <property type="match status" value="1"/>
</dbReference>
<keyword evidence="1 7" id="KW-1003">Cell membrane</keyword>
<feature type="transmembrane region" description="Helical" evidence="7">
    <location>
        <begin position="6"/>
        <end position="29"/>
    </location>
</feature>
<keyword evidence="9" id="KW-1185">Reference proteome</keyword>
<dbReference type="GO" id="GO:0008932">
    <property type="term" value="F:lytic endotransglycosylase activity"/>
    <property type="evidence" value="ECO:0007669"/>
    <property type="project" value="UniProtKB-UniRule"/>
</dbReference>
<dbReference type="GO" id="GO:0071555">
    <property type="term" value="P:cell wall organization"/>
    <property type="evidence" value="ECO:0007669"/>
    <property type="project" value="UniProtKB-KW"/>
</dbReference>
<evidence type="ECO:0000256" key="5">
    <source>
        <dbReference type="ARBA" id="ARBA00023239"/>
    </source>
</evidence>
<dbReference type="EC" id="4.2.2.29" evidence="7"/>
<dbReference type="PANTHER" id="PTHR30518:SF2">
    <property type="entry name" value="ENDOLYTIC MUREIN TRANSGLYCOSYLASE"/>
    <property type="match status" value="1"/>
</dbReference>
<reference evidence="8 9" key="1">
    <citation type="submission" date="2019-02" db="EMBL/GenBank/DDBJ databases">
        <title>Isolation and identification of novel species under the genus Muribaculum.</title>
        <authorList>
            <person name="Miyake S."/>
            <person name="Ding Y."/>
            <person name="Low A."/>
            <person name="Soh M."/>
            <person name="Seedorf H."/>
        </authorList>
    </citation>
    <scope>NUCLEOTIDE SEQUENCE [LARGE SCALE GENOMIC DNA]</scope>
    <source>
        <strain evidence="8 9">TLL-A4</strain>
    </source>
</reference>
<accession>A0A4P7VPN6</accession>
<proteinExistence type="inferred from homology"/>
<dbReference type="InterPro" id="IPR003770">
    <property type="entry name" value="MLTG-like"/>
</dbReference>
<name>A0A4P7VPN6_9BACT</name>
<evidence type="ECO:0000256" key="6">
    <source>
        <dbReference type="ARBA" id="ARBA00023316"/>
    </source>
</evidence>
<dbReference type="AlphaFoldDB" id="A0A4P7VPN6"/>
<protein>
    <recommendedName>
        <fullName evidence="7">Endolytic murein transglycosylase</fullName>
        <ecNumber evidence="7">4.2.2.29</ecNumber>
    </recommendedName>
    <alternativeName>
        <fullName evidence="7">Peptidoglycan lytic transglycosylase</fullName>
    </alternativeName>
    <alternativeName>
        <fullName evidence="7">Peptidoglycan polymerization terminase</fullName>
    </alternativeName>
</protein>
<keyword evidence="3 7" id="KW-1133">Transmembrane helix</keyword>
<dbReference type="CDD" id="cd08010">
    <property type="entry name" value="MltG_like"/>
    <property type="match status" value="1"/>
</dbReference>
<comment type="subcellular location">
    <subcellularLocation>
        <location evidence="7">Cell membrane</location>
        <topology evidence="7">Single-pass membrane protein</topology>
    </subcellularLocation>
</comment>
<dbReference type="GO" id="GO:0005886">
    <property type="term" value="C:plasma membrane"/>
    <property type="evidence" value="ECO:0007669"/>
    <property type="project" value="UniProtKB-SubCell"/>
</dbReference>
<comment type="function">
    <text evidence="7">Functions as a peptidoglycan terminase that cleaves nascent peptidoglycan strands endolytically to terminate their elongation.</text>
</comment>
<dbReference type="GO" id="GO:0009252">
    <property type="term" value="P:peptidoglycan biosynthetic process"/>
    <property type="evidence" value="ECO:0007669"/>
    <property type="project" value="UniProtKB-UniRule"/>
</dbReference>
<evidence type="ECO:0000313" key="9">
    <source>
        <dbReference type="Proteomes" id="UP000297031"/>
    </source>
</evidence>
<feature type="site" description="Important for catalytic activity" evidence="7">
    <location>
        <position position="212"/>
    </location>
</feature>
<organism evidence="8 9">
    <name type="scientific">Muribaculum gordoncarteri</name>
    <dbReference type="NCBI Taxonomy" id="2530390"/>
    <lineage>
        <taxon>Bacteria</taxon>
        <taxon>Pseudomonadati</taxon>
        <taxon>Bacteroidota</taxon>
        <taxon>Bacteroidia</taxon>
        <taxon>Bacteroidales</taxon>
        <taxon>Muribaculaceae</taxon>
        <taxon>Muribaculum</taxon>
    </lineage>
</organism>
<evidence type="ECO:0000256" key="2">
    <source>
        <dbReference type="ARBA" id="ARBA00022692"/>
    </source>
</evidence>
<comment type="similarity">
    <text evidence="7">Belongs to the transglycosylase MltG family.</text>
</comment>
<keyword evidence="2 7" id="KW-0812">Transmembrane</keyword>
<keyword evidence="4 7" id="KW-0472">Membrane</keyword>
<evidence type="ECO:0000256" key="7">
    <source>
        <dbReference type="HAMAP-Rule" id="MF_02065"/>
    </source>
</evidence>
<evidence type="ECO:0000313" key="8">
    <source>
        <dbReference type="EMBL" id="QCD35858.1"/>
    </source>
</evidence>